<dbReference type="SMART" id="SM00458">
    <property type="entry name" value="RICIN"/>
    <property type="match status" value="2"/>
</dbReference>
<comment type="caution">
    <text evidence="3">The sequence shown here is derived from an EMBL/GenBank/DDBJ whole genome shotgun (WGS) entry which is preliminary data.</text>
</comment>
<organism evidence="3 4">
    <name type="scientific">Mycena sanguinolenta</name>
    <dbReference type="NCBI Taxonomy" id="230812"/>
    <lineage>
        <taxon>Eukaryota</taxon>
        <taxon>Fungi</taxon>
        <taxon>Dikarya</taxon>
        <taxon>Basidiomycota</taxon>
        <taxon>Agaricomycotina</taxon>
        <taxon>Agaricomycetes</taxon>
        <taxon>Agaricomycetidae</taxon>
        <taxon>Agaricales</taxon>
        <taxon>Marasmiineae</taxon>
        <taxon>Mycenaceae</taxon>
        <taxon>Mycena</taxon>
    </lineage>
</organism>
<proteinExistence type="predicted"/>
<keyword evidence="1" id="KW-0732">Signal</keyword>
<dbReference type="Gene3D" id="2.80.10.50">
    <property type="match status" value="2"/>
</dbReference>
<sequence>MISSSLVALSAFVLSASAGQIQSRNPSFFSAGIQGCITAAENTDGEPVVIHNCNTEDTSVSDWTATFAVRGNTSPSPIQIYGDKCIDVTNGVNADGTLLQIWTCSGGPNQQWVNTLDGTFQWSGTDKCIDLTNGALTDGTQLQLWTCTSNDDNQVWGSAPDPDFGGPQIILGGNVTDQPPATSGQPLCVGAVDNVDGAAVVLSGCGVGNASPLFPNANFTWVMPFAPLTGTLQIYDDKCMDVTNGENEDGVFLQIWTCAEGNTNQQFQIGSSEGRSTIEWAGSGKCLDLTNGNSTMGNPIQLWDCIGTNSNQLWQIDPVQV</sequence>
<feature type="domain" description="Ricin B lectin" evidence="2">
    <location>
        <begin position="166"/>
        <end position="317"/>
    </location>
</feature>
<dbReference type="EMBL" id="JACAZH010000003">
    <property type="protein sequence ID" value="KAF7373577.1"/>
    <property type="molecule type" value="Genomic_DNA"/>
</dbReference>
<feature type="domain" description="Ricin B lectin" evidence="2">
    <location>
        <begin position="25"/>
        <end position="159"/>
    </location>
</feature>
<dbReference type="SUPFAM" id="SSF50370">
    <property type="entry name" value="Ricin B-like lectins"/>
    <property type="match status" value="2"/>
</dbReference>
<evidence type="ECO:0000256" key="1">
    <source>
        <dbReference type="SAM" id="SignalP"/>
    </source>
</evidence>
<gene>
    <name evidence="3" type="ORF">MSAN_00568100</name>
</gene>
<feature type="chain" id="PRO_5034950409" description="Ricin B lectin domain-containing protein" evidence="1">
    <location>
        <begin position="19"/>
        <end position="321"/>
    </location>
</feature>
<keyword evidence="4" id="KW-1185">Reference proteome</keyword>
<evidence type="ECO:0000313" key="3">
    <source>
        <dbReference type="EMBL" id="KAF7373577.1"/>
    </source>
</evidence>
<name>A0A8H6Z9S2_9AGAR</name>
<dbReference type="CDD" id="cd00161">
    <property type="entry name" value="beta-trefoil_Ricin-like"/>
    <property type="match status" value="1"/>
</dbReference>
<reference evidence="3" key="1">
    <citation type="submission" date="2020-05" db="EMBL/GenBank/DDBJ databases">
        <title>Mycena genomes resolve the evolution of fungal bioluminescence.</title>
        <authorList>
            <person name="Tsai I.J."/>
        </authorList>
    </citation>
    <scope>NUCLEOTIDE SEQUENCE</scope>
    <source>
        <strain evidence="3">160909Yilan</strain>
    </source>
</reference>
<dbReference type="OrthoDB" id="6770063at2759"/>
<dbReference type="Proteomes" id="UP000623467">
    <property type="component" value="Unassembled WGS sequence"/>
</dbReference>
<evidence type="ECO:0000313" key="4">
    <source>
        <dbReference type="Proteomes" id="UP000623467"/>
    </source>
</evidence>
<dbReference type="AlphaFoldDB" id="A0A8H6Z9S2"/>
<protein>
    <recommendedName>
        <fullName evidence="2">Ricin B lectin domain-containing protein</fullName>
    </recommendedName>
</protein>
<evidence type="ECO:0000259" key="2">
    <source>
        <dbReference type="SMART" id="SM00458"/>
    </source>
</evidence>
<dbReference type="InterPro" id="IPR000772">
    <property type="entry name" value="Ricin_B_lectin"/>
</dbReference>
<dbReference type="PROSITE" id="PS50231">
    <property type="entry name" value="RICIN_B_LECTIN"/>
    <property type="match status" value="2"/>
</dbReference>
<dbReference type="Pfam" id="PF00652">
    <property type="entry name" value="Ricin_B_lectin"/>
    <property type="match status" value="2"/>
</dbReference>
<feature type="signal peptide" evidence="1">
    <location>
        <begin position="1"/>
        <end position="18"/>
    </location>
</feature>
<accession>A0A8H6Z9S2</accession>
<dbReference type="InterPro" id="IPR035992">
    <property type="entry name" value="Ricin_B-like_lectins"/>
</dbReference>